<accession>A0ABS9DQC7</accession>
<dbReference type="Gene3D" id="3.40.50.1820">
    <property type="entry name" value="alpha/beta hydrolase"/>
    <property type="match status" value="1"/>
</dbReference>
<evidence type="ECO:0000313" key="2">
    <source>
        <dbReference type="Proteomes" id="UP001108089"/>
    </source>
</evidence>
<dbReference type="Proteomes" id="UP001108089">
    <property type="component" value="Unassembled WGS sequence"/>
</dbReference>
<dbReference type="SUPFAM" id="SSF53474">
    <property type="entry name" value="alpha/beta-Hydrolases"/>
    <property type="match status" value="1"/>
</dbReference>
<evidence type="ECO:0000313" key="1">
    <source>
        <dbReference type="EMBL" id="MCF3941308.1"/>
    </source>
</evidence>
<keyword evidence="1" id="KW-0378">Hydrolase</keyword>
<dbReference type="InterPro" id="IPR029058">
    <property type="entry name" value="AB_hydrolase_fold"/>
</dbReference>
<dbReference type="EMBL" id="JAKGCU010000038">
    <property type="protein sequence ID" value="MCF3941308.1"/>
    <property type="molecule type" value="Genomic_DNA"/>
</dbReference>
<dbReference type="RefSeq" id="WP_235726187.1">
    <property type="nucleotide sequence ID" value="NZ_JAKGCU010000038.1"/>
</dbReference>
<organism evidence="1 2">
    <name type="scientific">Gordonia tangerina</name>
    <dbReference type="NCBI Taxonomy" id="2911060"/>
    <lineage>
        <taxon>Bacteria</taxon>
        <taxon>Bacillati</taxon>
        <taxon>Actinomycetota</taxon>
        <taxon>Actinomycetes</taxon>
        <taxon>Mycobacteriales</taxon>
        <taxon>Gordoniaceae</taxon>
        <taxon>Gordonia</taxon>
    </lineage>
</organism>
<reference evidence="1" key="1">
    <citation type="submission" date="2022-01" db="EMBL/GenBank/DDBJ databases">
        <title>Gordonia xiamenensis sp. nov., isolated from surface seawater in Xiamen.</title>
        <authorList>
            <person name="He Y.F."/>
        </authorList>
    </citation>
    <scope>NUCLEOTIDE SEQUENCE</scope>
    <source>
        <strain evidence="1">GW1C4-4</strain>
    </source>
</reference>
<comment type="caution">
    <text evidence="1">The sequence shown here is derived from an EMBL/GenBank/DDBJ whole genome shotgun (WGS) entry which is preliminary data.</text>
</comment>
<proteinExistence type="predicted"/>
<gene>
    <name evidence="1" type="ORF">L1892_23345</name>
</gene>
<sequence length="209" mass="22920">MRVVKLRGTGESLGGPNMLSSIEGDDLAYTAEIRPIGLRSYAESVSDARRQLAVVDQDGAPYILVGYSLGAAAAGDFVQYDRPKHCRGVVLIADPKRHRRQVANKGVNPNNWGIAGERFIDAMQCYSLSIPDDPISALPGNNGLRMIADRVTGLRQPLPSQWWNAGYTLDWLHRYLVGGRHTSYGVERMAGNGGRTYIEHARSIVEGLK</sequence>
<name>A0ABS9DQC7_9ACTN</name>
<protein>
    <submittedName>
        <fullName evidence="1">Alpha/beta fold hydrolase</fullName>
    </submittedName>
</protein>
<keyword evidence="2" id="KW-1185">Reference proteome</keyword>
<dbReference type="GO" id="GO:0016787">
    <property type="term" value="F:hydrolase activity"/>
    <property type="evidence" value="ECO:0007669"/>
    <property type="project" value="UniProtKB-KW"/>
</dbReference>